<accession>A0A4C1Y094</accession>
<organism evidence="1 2">
    <name type="scientific">Eumeta variegata</name>
    <name type="common">Bagworm moth</name>
    <name type="synonym">Eumeta japonica</name>
    <dbReference type="NCBI Taxonomy" id="151549"/>
    <lineage>
        <taxon>Eukaryota</taxon>
        <taxon>Metazoa</taxon>
        <taxon>Ecdysozoa</taxon>
        <taxon>Arthropoda</taxon>
        <taxon>Hexapoda</taxon>
        <taxon>Insecta</taxon>
        <taxon>Pterygota</taxon>
        <taxon>Neoptera</taxon>
        <taxon>Endopterygota</taxon>
        <taxon>Lepidoptera</taxon>
        <taxon>Glossata</taxon>
        <taxon>Ditrysia</taxon>
        <taxon>Tineoidea</taxon>
        <taxon>Psychidae</taxon>
        <taxon>Oiketicinae</taxon>
        <taxon>Eumeta</taxon>
    </lineage>
</organism>
<dbReference type="Proteomes" id="UP000299102">
    <property type="component" value="Unassembled WGS sequence"/>
</dbReference>
<keyword evidence="2" id="KW-1185">Reference proteome</keyword>
<dbReference type="AlphaFoldDB" id="A0A4C1Y094"/>
<evidence type="ECO:0000313" key="2">
    <source>
        <dbReference type="Proteomes" id="UP000299102"/>
    </source>
</evidence>
<name>A0A4C1Y094_EUMVA</name>
<protein>
    <submittedName>
        <fullName evidence="1">Uncharacterized protein</fullName>
    </submittedName>
</protein>
<dbReference type="EMBL" id="BGZK01000993">
    <property type="protein sequence ID" value="GBP67845.1"/>
    <property type="molecule type" value="Genomic_DNA"/>
</dbReference>
<reference evidence="1 2" key="1">
    <citation type="journal article" date="2019" name="Commun. Biol.">
        <title>The bagworm genome reveals a unique fibroin gene that provides high tensile strength.</title>
        <authorList>
            <person name="Kono N."/>
            <person name="Nakamura H."/>
            <person name="Ohtoshi R."/>
            <person name="Tomita M."/>
            <person name="Numata K."/>
            <person name="Arakawa K."/>
        </authorList>
    </citation>
    <scope>NUCLEOTIDE SEQUENCE [LARGE SCALE GENOMIC DNA]</scope>
</reference>
<sequence length="96" mass="10847">MTLSCRGGNRLKIVYGRKGLLKSNDTNETPYDEVKQCRERKRMKAVEQINNEVTAHATEKTEAMQMDDVMSSTSTPDCRDIDCGRTPTIKDRFGSS</sequence>
<evidence type="ECO:0000313" key="1">
    <source>
        <dbReference type="EMBL" id="GBP67845.1"/>
    </source>
</evidence>
<comment type="caution">
    <text evidence="1">The sequence shown here is derived from an EMBL/GenBank/DDBJ whole genome shotgun (WGS) entry which is preliminary data.</text>
</comment>
<gene>
    <name evidence="1" type="ORF">EVAR_88897_1</name>
</gene>
<proteinExistence type="predicted"/>